<evidence type="ECO:0000256" key="5">
    <source>
        <dbReference type="ARBA" id="ARBA00022741"/>
    </source>
</evidence>
<dbReference type="PANTHER" id="PTHR47963">
    <property type="entry name" value="DEAD-BOX ATP-DEPENDENT RNA HELICASE 47, MITOCHONDRIAL"/>
    <property type="match status" value="1"/>
</dbReference>
<dbReference type="Gene3D" id="3.40.50.300">
    <property type="entry name" value="P-loop containing nucleotide triphosphate hydrolases"/>
    <property type="match status" value="2"/>
</dbReference>
<keyword evidence="4" id="KW-0479">Metal-binding</keyword>
<dbReference type="PROSITE" id="PS51643">
    <property type="entry name" value="HD_CAS3"/>
    <property type="match status" value="1"/>
</dbReference>
<dbReference type="InterPro" id="IPR001650">
    <property type="entry name" value="Helicase_C-like"/>
</dbReference>
<evidence type="ECO:0000256" key="4">
    <source>
        <dbReference type="ARBA" id="ARBA00022723"/>
    </source>
</evidence>
<evidence type="ECO:0000256" key="10">
    <source>
        <dbReference type="SAM" id="MobiDB-lite"/>
    </source>
</evidence>
<dbReference type="RefSeq" id="WP_161677449.1">
    <property type="nucleotide sequence ID" value="NZ_JAABLP010000004.1"/>
</dbReference>
<comment type="caution">
    <text evidence="12">The sequence shown here is derived from an EMBL/GenBank/DDBJ whole genome shotgun (WGS) entry which is preliminary data.</text>
</comment>
<dbReference type="CDD" id="cd09641">
    <property type="entry name" value="Cas3''_I"/>
    <property type="match status" value="1"/>
</dbReference>
<evidence type="ECO:0000313" key="13">
    <source>
        <dbReference type="Proteomes" id="UP000541347"/>
    </source>
</evidence>
<keyword evidence="6" id="KW-0378">Hydrolase</keyword>
<keyword evidence="5" id="KW-0547">Nucleotide-binding</keyword>
<dbReference type="SMART" id="SM00490">
    <property type="entry name" value="HELICc"/>
    <property type="match status" value="1"/>
</dbReference>
<sequence length="948" mass="101097">MSWQFWAKTQDRERDRAEVTPSFKPVLHHGLDVAAAADCYLYQRPALVARLAERLSTSPDQLRPVLVFLAALHDLGKISRSFQALQPDLWPQDLLGPLVPVSGRRHWRNSALLLRSAPVAPLICGLFPAFPPADPNTPDAYDTDALAPLVAAVAGHHGRPPKAETETNASPQDAAADPDLGPACVAAAADIARQIHTVLQPSPLVNIHRKAQLHGLSWALAGLVTLADWVGSDSDDFPFLDPQMPAPDYWPLARTAAEAALSRKGLCPGQACSTPGLSRVAPAAAAAPRPLQARADSLPLPPGPVLVILEDTTGAGKTEAGLTLAARMIAAGKAEGVFLALPTMATANAMYGRLAPVYRTFFSDDAEPSLVLAHGQSKLASRFQESIAPADPRPEAPSSDTPSAAAFCARWLADNRRKALLADVGAATIDQAFLAILRKKHLALRQIGLAGKVLLVDEAHCFDAYMGEELATLLHLHATLGGSAIILSATLSAAQKKRIAEAFARGLGKRDPDDHTSDLASGDVPYPLITVVDDRGAREEAPGFDPRLARTVHLSRLASRDEMMARALQAARKGAAVAIISNAVDTAIEMAEALQQQATGTEAAPGQAGTPVAVDLFHARMTQADRQRIEADVLARFGKGASAQDRAGRILVATQVIEQSLDLDFDLALSDLAPVDLLVQRAGRLWRHMELRPASSRPLPRPELLILSPDPGDVQTAGWAQATLGPAAYTYQDPAVLWRSARDLFARPALVVPDDLRPLIESVYAAKEDDIPPPLLQPRAKAQGQQLGARGLAGFNVIKVADGYGGLSDTLSDEEDISTRLGEETVTVRLARVCGDDLVPYADVPHTDGARVAARSAGIPQGRAASGNAALVEAWALSELRCRRDWLGPLDAGDDPQRQRLKQSWPAWEQSIVVAILREDGRLDVPAAPPRALSYDAHTGLRRAARPG</sequence>
<dbReference type="InterPro" id="IPR038257">
    <property type="entry name" value="CRISPR-assoc_Cas3_HD_sf"/>
</dbReference>
<proteinExistence type="inferred from homology"/>
<dbReference type="NCBIfam" id="TIGR01596">
    <property type="entry name" value="cas3_HD"/>
    <property type="match status" value="1"/>
</dbReference>
<dbReference type="Gene3D" id="1.10.3210.30">
    <property type="match status" value="1"/>
</dbReference>
<feature type="region of interest" description="Disordered" evidence="10">
    <location>
        <begin position="154"/>
        <end position="178"/>
    </location>
</feature>
<evidence type="ECO:0000256" key="7">
    <source>
        <dbReference type="ARBA" id="ARBA00022806"/>
    </source>
</evidence>
<evidence type="ECO:0000256" key="3">
    <source>
        <dbReference type="ARBA" id="ARBA00022722"/>
    </source>
</evidence>
<dbReference type="PANTHER" id="PTHR47963:SF9">
    <property type="entry name" value="CRISPR-ASSOCIATED ENDONUCLEASE_HELICASE CAS3"/>
    <property type="match status" value="1"/>
</dbReference>
<dbReference type="SUPFAM" id="SSF52540">
    <property type="entry name" value="P-loop containing nucleoside triphosphate hydrolases"/>
    <property type="match status" value="1"/>
</dbReference>
<dbReference type="Pfam" id="PF22590">
    <property type="entry name" value="Cas3-like_C_2"/>
    <property type="match status" value="1"/>
</dbReference>
<dbReference type="InterPro" id="IPR054712">
    <property type="entry name" value="Cas3-like_dom"/>
</dbReference>
<keyword evidence="9" id="KW-0051">Antiviral defense</keyword>
<name>A0ABW9ZR93_9HYPH</name>
<comment type="similarity">
    <text evidence="1">In the N-terminal section; belongs to the CRISPR-associated nuclease Cas3-HD family.</text>
</comment>
<dbReference type="InterPro" id="IPR050547">
    <property type="entry name" value="DEAD_box_RNA_helicases"/>
</dbReference>
<evidence type="ECO:0000256" key="6">
    <source>
        <dbReference type="ARBA" id="ARBA00022801"/>
    </source>
</evidence>
<dbReference type="InterPro" id="IPR006474">
    <property type="entry name" value="Helicase_Cas3_CRISPR-ass_core"/>
</dbReference>
<dbReference type="NCBIfam" id="TIGR01587">
    <property type="entry name" value="cas3_core"/>
    <property type="match status" value="1"/>
</dbReference>
<gene>
    <name evidence="12" type="primary">cas3</name>
    <name evidence="12" type="ORF">GWI71_17410</name>
</gene>
<dbReference type="Pfam" id="PF18019">
    <property type="entry name" value="Cas3_HD"/>
    <property type="match status" value="1"/>
</dbReference>
<keyword evidence="13" id="KW-1185">Reference proteome</keyword>
<reference evidence="12 13" key="1">
    <citation type="submission" date="2020-01" db="EMBL/GenBank/DDBJ databases">
        <authorList>
            <person name="Peng S.Y."/>
            <person name="Li J."/>
            <person name="Wang M."/>
            <person name="Wang L."/>
            <person name="Wang C.Q."/>
            <person name="Wang J.R."/>
        </authorList>
    </citation>
    <scope>NUCLEOTIDE SEQUENCE [LARGE SCALE GENOMIC DNA]</scope>
    <source>
        <strain evidence="12 13">XCT-34</strain>
    </source>
</reference>
<dbReference type="Proteomes" id="UP000541347">
    <property type="component" value="Unassembled WGS sequence"/>
</dbReference>
<dbReference type="InterPro" id="IPR006483">
    <property type="entry name" value="CRISPR-assoc_Cas3_HD"/>
</dbReference>
<evidence type="ECO:0000259" key="11">
    <source>
        <dbReference type="PROSITE" id="PS51643"/>
    </source>
</evidence>
<evidence type="ECO:0000256" key="9">
    <source>
        <dbReference type="ARBA" id="ARBA00023118"/>
    </source>
</evidence>
<keyword evidence="7" id="KW-0347">Helicase</keyword>
<evidence type="ECO:0000256" key="8">
    <source>
        <dbReference type="ARBA" id="ARBA00022840"/>
    </source>
</evidence>
<protein>
    <submittedName>
        <fullName evidence="12">CRISPR-associated helicase Cas3</fullName>
    </submittedName>
</protein>
<keyword evidence="8" id="KW-0067">ATP-binding</keyword>
<comment type="similarity">
    <text evidence="2">In the central section; belongs to the CRISPR-associated helicase Cas3 family.</text>
</comment>
<evidence type="ECO:0000256" key="1">
    <source>
        <dbReference type="ARBA" id="ARBA00006847"/>
    </source>
</evidence>
<keyword evidence="3" id="KW-0540">Nuclease</keyword>
<organism evidence="12 13">
    <name type="scientific">Pannonibacter tanglangensis</name>
    <dbReference type="NCBI Taxonomy" id="2750084"/>
    <lineage>
        <taxon>Bacteria</taxon>
        <taxon>Pseudomonadati</taxon>
        <taxon>Pseudomonadota</taxon>
        <taxon>Alphaproteobacteria</taxon>
        <taxon>Hyphomicrobiales</taxon>
        <taxon>Stappiaceae</taxon>
        <taxon>Pannonibacter</taxon>
    </lineage>
</organism>
<accession>A0ABW9ZR93</accession>
<dbReference type="InterPro" id="IPR027417">
    <property type="entry name" value="P-loop_NTPase"/>
</dbReference>
<feature type="domain" description="HD Cas3-type" evidence="11">
    <location>
        <begin position="19"/>
        <end position="230"/>
    </location>
</feature>
<dbReference type="EMBL" id="JAABLP010000004">
    <property type="protein sequence ID" value="NBN65474.1"/>
    <property type="molecule type" value="Genomic_DNA"/>
</dbReference>
<evidence type="ECO:0000313" key="12">
    <source>
        <dbReference type="EMBL" id="NBN65474.1"/>
    </source>
</evidence>
<evidence type="ECO:0000256" key="2">
    <source>
        <dbReference type="ARBA" id="ARBA00009046"/>
    </source>
</evidence>